<dbReference type="NCBIfam" id="NF000840">
    <property type="entry name" value="PRK00071.1-3"/>
    <property type="match status" value="1"/>
</dbReference>
<dbReference type="CDD" id="cd02165">
    <property type="entry name" value="NMNAT"/>
    <property type="match status" value="1"/>
</dbReference>
<evidence type="ECO:0000256" key="1">
    <source>
        <dbReference type="ARBA" id="ARBA00004790"/>
    </source>
</evidence>
<dbReference type="EMBL" id="UOGE01000098">
    <property type="protein sequence ID" value="VAX24948.1"/>
    <property type="molecule type" value="Genomic_DNA"/>
</dbReference>
<dbReference type="PANTHER" id="PTHR39321">
    <property type="entry name" value="NICOTINATE-NUCLEOTIDE ADENYLYLTRANSFERASE-RELATED"/>
    <property type="match status" value="1"/>
</dbReference>
<sequence length="223" mass="25136">MNIGVFGGAFNPVHLGHLNTASEILLKMNLDRIYFVVSARPPHKETGHLSSFHHRYKMVELATRDNIAFVPSDIELVRPGPSYTIETMRYFQDKFGPQVHFIAGQDAMEDIGSWRSAEVLLKSCNFIVMTRPGYDPHILRDVLQGVLSVRYKNLNLKPAVKSEGDVIESFGVTGGSSHINLVSVTPLDISSSEIRRRLGRGQPVKYLVPEVVDEYLKKERLFQ</sequence>
<dbReference type="GO" id="GO:0004515">
    <property type="term" value="F:nicotinate-nucleotide adenylyltransferase activity"/>
    <property type="evidence" value="ECO:0007669"/>
    <property type="project" value="UniProtKB-EC"/>
</dbReference>
<dbReference type="InterPro" id="IPR004821">
    <property type="entry name" value="Cyt_trans-like"/>
</dbReference>
<keyword evidence="4 9" id="KW-0548">Nucleotidyltransferase</keyword>
<dbReference type="GO" id="GO:0005524">
    <property type="term" value="F:ATP binding"/>
    <property type="evidence" value="ECO:0007669"/>
    <property type="project" value="UniProtKB-KW"/>
</dbReference>
<evidence type="ECO:0000256" key="7">
    <source>
        <dbReference type="ARBA" id="ARBA00023027"/>
    </source>
</evidence>
<evidence type="ECO:0000256" key="3">
    <source>
        <dbReference type="ARBA" id="ARBA00022679"/>
    </source>
</evidence>
<dbReference type="GO" id="GO:0009435">
    <property type="term" value="P:NAD+ biosynthetic process"/>
    <property type="evidence" value="ECO:0007669"/>
    <property type="project" value="UniProtKB-UniPathway"/>
</dbReference>
<accession>A0A3B1CLV4</accession>
<evidence type="ECO:0000256" key="2">
    <source>
        <dbReference type="ARBA" id="ARBA00022642"/>
    </source>
</evidence>
<keyword evidence="2" id="KW-0662">Pyridine nucleotide biosynthesis</keyword>
<keyword evidence="3 9" id="KW-0808">Transferase</keyword>
<dbReference type="InterPro" id="IPR005248">
    <property type="entry name" value="NadD/NMNAT"/>
</dbReference>
<dbReference type="InterPro" id="IPR014729">
    <property type="entry name" value="Rossmann-like_a/b/a_fold"/>
</dbReference>
<evidence type="ECO:0000256" key="6">
    <source>
        <dbReference type="ARBA" id="ARBA00022840"/>
    </source>
</evidence>
<evidence type="ECO:0000256" key="4">
    <source>
        <dbReference type="ARBA" id="ARBA00022695"/>
    </source>
</evidence>
<evidence type="ECO:0000256" key="5">
    <source>
        <dbReference type="ARBA" id="ARBA00022741"/>
    </source>
</evidence>
<dbReference type="UniPathway" id="UPA00253"/>
<dbReference type="PANTHER" id="PTHR39321:SF3">
    <property type="entry name" value="PHOSPHOPANTETHEINE ADENYLYLTRANSFERASE"/>
    <property type="match status" value="1"/>
</dbReference>
<dbReference type="Pfam" id="PF01467">
    <property type="entry name" value="CTP_transf_like"/>
    <property type="match status" value="1"/>
</dbReference>
<proteinExistence type="inferred from homology"/>
<dbReference type="EC" id="2.7.7.18" evidence="9"/>
<dbReference type="Gene3D" id="3.40.50.620">
    <property type="entry name" value="HUPs"/>
    <property type="match status" value="1"/>
</dbReference>
<reference evidence="9" key="1">
    <citation type="submission" date="2018-06" db="EMBL/GenBank/DDBJ databases">
        <authorList>
            <person name="Zhirakovskaya E."/>
        </authorList>
    </citation>
    <scope>NUCLEOTIDE SEQUENCE</scope>
</reference>
<gene>
    <name evidence="9" type="ORF">MNBD_NITROSPINAE02-1852</name>
</gene>
<feature type="domain" description="Cytidyltransferase-like" evidence="8">
    <location>
        <begin position="5"/>
        <end position="197"/>
    </location>
</feature>
<dbReference type="AlphaFoldDB" id="A0A3B1CLV4"/>
<dbReference type="HAMAP" id="MF_00244">
    <property type="entry name" value="NaMN_adenylyltr"/>
    <property type="match status" value="1"/>
</dbReference>
<keyword evidence="5" id="KW-0547">Nucleotide-binding</keyword>
<dbReference type="NCBIfam" id="TIGR00125">
    <property type="entry name" value="cyt_tran_rel"/>
    <property type="match status" value="1"/>
</dbReference>
<evidence type="ECO:0000313" key="9">
    <source>
        <dbReference type="EMBL" id="VAX24948.1"/>
    </source>
</evidence>
<dbReference type="NCBIfam" id="TIGR00482">
    <property type="entry name" value="nicotinate (nicotinamide) nucleotide adenylyltransferase"/>
    <property type="match status" value="1"/>
</dbReference>
<dbReference type="SUPFAM" id="SSF52374">
    <property type="entry name" value="Nucleotidylyl transferase"/>
    <property type="match status" value="1"/>
</dbReference>
<keyword evidence="6" id="KW-0067">ATP-binding</keyword>
<protein>
    <submittedName>
        <fullName evidence="9">Nicotinate-nucleotide adenylyltransferase</fullName>
        <ecNumber evidence="9">2.7.7.18</ecNumber>
    </submittedName>
</protein>
<name>A0A3B1CLV4_9ZZZZ</name>
<organism evidence="9">
    <name type="scientific">hydrothermal vent metagenome</name>
    <dbReference type="NCBI Taxonomy" id="652676"/>
    <lineage>
        <taxon>unclassified sequences</taxon>
        <taxon>metagenomes</taxon>
        <taxon>ecological metagenomes</taxon>
    </lineage>
</organism>
<keyword evidence="7" id="KW-0520">NAD</keyword>
<comment type="pathway">
    <text evidence="1">Cofactor biosynthesis; NAD(+) biosynthesis.</text>
</comment>
<evidence type="ECO:0000259" key="8">
    <source>
        <dbReference type="Pfam" id="PF01467"/>
    </source>
</evidence>